<dbReference type="Proteomes" id="UP001218629">
    <property type="component" value="Chromosome"/>
</dbReference>
<protein>
    <submittedName>
        <fullName evidence="2">Uncharacterized protein</fullName>
    </submittedName>
</protein>
<dbReference type="EMBL" id="CP095749">
    <property type="protein sequence ID" value="WEB45420.1"/>
    <property type="molecule type" value="Genomic_DNA"/>
</dbReference>
<evidence type="ECO:0000313" key="2">
    <source>
        <dbReference type="EMBL" id="WEB45420.1"/>
    </source>
</evidence>
<proteinExistence type="predicted"/>
<evidence type="ECO:0000313" key="3">
    <source>
        <dbReference type="Proteomes" id="UP001218629"/>
    </source>
</evidence>
<dbReference type="RefSeq" id="WP_203232494.1">
    <property type="nucleotide sequence ID" value="NZ_CP095749.1"/>
</dbReference>
<gene>
    <name evidence="2" type="ORF">MOV08_43155</name>
</gene>
<evidence type="ECO:0000256" key="1">
    <source>
        <dbReference type="SAM" id="MobiDB-lite"/>
    </source>
</evidence>
<organism evidence="2 3">
    <name type="scientific">Streptomyces yunnanensis</name>
    <dbReference type="NCBI Taxonomy" id="156453"/>
    <lineage>
        <taxon>Bacteria</taxon>
        <taxon>Bacillati</taxon>
        <taxon>Actinomycetota</taxon>
        <taxon>Actinomycetes</taxon>
        <taxon>Kitasatosporales</taxon>
        <taxon>Streptomycetaceae</taxon>
        <taxon>Streptomyces</taxon>
    </lineage>
</organism>
<reference evidence="2 3" key="1">
    <citation type="submission" date="2022-03" db="EMBL/GenBank/DDBJ databases">
        <title>Streptomyces yunnanensis P86,complete genome.</title>
        <authorList>
            <person name="Chen S."/>
            <person name="Zhang Q."/>
        </authorList>
    </citation>
    <scope>NUCLEOTIDE SEQUENCE [LARGE SCALE GENOMIC DNA]</scope>
    <source>
        <strain evidence="2 3">P86</strain>
    </source>
</reference>
<name>A0ABY8ANI0_9ACTN</name>
<accession>A0ABY8ANI0</accession>
<keyword evidence="3" id="KW-1185">Reference proteome</keyword>
<sequence>MPETVHPLRANLFAPIGNNTMYAAPAAVAPLVLRAALPTPAALPGDSSRHRGQHTCPKPHFETDINSRTVHLEDVHADDVWI</sequence>
<feature type="region of interest" description="Disordered" evidence="1">
    <location>
        <begin position="42"/>
        <end position="62"/>
    </location>
</feature>